<organism evidence="2">
    <name type="scientific">marine metagenome</name>
    <dbReference type="NCBI Taxonomy" id="408172"/>
    <lineage>
        <taxon>unclassified sequences</taxon>
        <taxon>metagenomes</taxon>
        <taxon>ecological metagenomes</taxon>
    </lineage>
</organism>
<dbReference type="Pfam" id="PF07796">
    <property type="entry name" value="DUF1638"/>
    <property type="match status" value="1"/>
</dbReference>
<dbReference type="EMBL" id="UINC01037153">
    <property type="protein sequence ID" value="SVB32222.1"/>
    <property type="molecule type" value="Genomic_DNA"/>
</dbReference>
<dbReference type="InterPro" id="IPR012437">
    <property type="entry name" value="DUF1638"/>
</dbReference>
<evidence type="ECO:0000313" key="2">
    <source>
        <dbReference type="EMBL" id="SVB32222.1"/>
    </source>
</evidence>
<sequence length="81" mass="8729">MGATQGTEASGNGRTLVVACGALARELLHLVEANGLDRIDLEYLPASYHNEPDRIPPAVADRVRAAVERYDRIFVGYADCG</sequence>
<proteinExistence type="predicted"/>
<gene>
    <name evidence="2" type="ORF">METZ01_LOCUS185076</name>
</gene>
<evidence type="ECO:0000259" key="1">
    <source>
        <dbReference type="Pfam" id="PF07796"/>
    </source>
</evidence>
<feature type="non-terminal residue" evidence="2">
    <location>
        <position position="81"/>
    </location>
</feature>
<reference evidence="2" key="1">
    <citation type="submission" date="2018-05" db="EMBL/GenBank/DDBJ databases">
        <authorList>
            <person name="Lanie J.A."/>
            <person name="Ng W.-L."/>
            <person name="Kazmierczak K.M."/>
            <person name="Andrzejewski T.M."/>
            <person name="Davidsen T.M."/>
            <person name="Wayne K.J."/>
            <person name="Tettelin H."/>
            <person name="Glass J.I."/>
            <person name="Rusch D."/>
            <person name="Podicherti R."/>
            <person name="Tsui H.-C.T."/>
            <person name="Winkler M.E."/>
        </authorList>
    </citation>
    <scope>NUCLEOTIDE SEQUENCE</scope>
</reference>
<protein>
    <recommendedName>
        <fullName evidence="1">DUF1638 domain-containing protein</fullName>
    </recommendedName>
</protein>
<name>A0A382D2H3_9ZZZZ</name>
<accession>A0A382D2H3</accession>
<feature type="domain" description="DUF1638" evidence="1">
    <location>
        <begin position="44"/>
        <end position="81"/>
    </location>
</feature>
<dbReference type="AlphaFoldDB" id="A0A382D2H3"/>